<evidence type="ECO:0000256" key="5">
    <source>
        <dbReference type="PROSITE-ProRule" id="PRU00335"/>
    </source>
</evidence>
<dbReference type="SUPFAM" id="SSF48498">
    <property type="entry name" value="Tetracyclin repressor-like, C-terminal domain"/>
    <property type="match status" value="1"/>
</dbReference>
<evidence type="ECO:0000256" key="2">
    <source>
        <dbReference type="ARBA" id="ARBA00023015"/>
    </source>
</evidence>
<dbReference type="Gene3D" id="1.10.10.60">
    <property type="entry name" value="Homeodomain-like"/>
    <property type="match status" value="1"/>
</dbReference>
<evidence type="ECO:0000256" key="4">
    <source>
        <dbReference type="ARBA" id="ARBA00023163"/>
    </source>
</evidence>
<dbReference type="RefSeq" id="WP_006159310.1">
    <property type="nucleotide sequence ID" value="NZ_AHJE01000045.1"/>
</dbReference>
<dbReference type="PRINTS" id="PR00455">
    <property type="entry name" value="HTHTETR"/>
</dbReference>
<dbReference type="PROSITE" id="PS50977">
    <property type="entry name" value="HTH_TETR_2"/>
    <property type="match status" value="1"/>
</dbReference>
<dbReference type="InterPro" id="IPR009057">
    <property type="entry name" value="Homeodomain-like_sf"/>
</dbReference>
<protein>
    <submittedName>
        <fullName evidence="7">TetR family transcriptional regulator</fullName>
    </submittedName>
</protein>
<evidence type="ECO:0000256" key="3">
    <source>
        <dbReference type="ARBA" id="ARBA00023125"/>
    </source>
</evidence>
<name>H1S7B8_9BURK</name>
<proteinExistence type="predicted"/>
<dbReference type="PANTHER" id="PTHR47506">
    <property type="entry name" value="TRANSCRIPTIONAL REGULATORY PROTEIN"/>
    <property type="match status" value="1"/>
</dbReference>
<sequence>MPWSEDHKQATRERIVAAAASAIRERGPDGVSVAAIMKSAGLTHGGFYAHFASKEALIAEALAHATAETFAFLERTAADAADGQPPGLVEIADAYLSTVHCEHPERGCVLAACGTELARNEDVVRTTCSENVSAYLQWLGQRSQAAQPNARTCEATGALAAMVGGMILARATEDPAQAREILAAVRSFVRGALKNGDGPESA</sequence>
<comment type="caution">
    <text evidence="7">The sequence shown here is derived from an EMBL/GenBank/DDBJ whole genome shotgun (WGS) entry which is preliminary data.</text>
</comment>
<dbReference type="PATRIC" id="fig|1127483.3.peg.3836"/>
<keyword evidence="2" id="KW-0805">Transcription regulation</keyword>
<dbReference type="OrthoDB" id="9798857at2"/>
<dbReference type="EMBL" id="AHJE01000045">
    <property type="protein sequence ID" value="EHP41643.1"/>
    <property type="molecule type" value="Genomic_DNA"/>
</dbReference>
<reference evidence="7 8" key="1">
    <citation type="journal article" date="2012" name="J. Bacteriol.">
        <title>De Novo Genome Project of Cupriavidus basilensis OR16.</title>
        <authorList>
            <person name="Cserhati M."/>
            <person name="Kriszt B."/>
            <person name="Szoboszlay S."/>
            <person name="Toth A."/>
            <person name="Szabo I."/>
            <person name="Tancsics A."/>
            <person name="Nagy I."/>
            <person name="Horvath B."/>
            <person name="Nagy I."/>
            <person name="Kukolya J."/>
        </authorList>
    </citation>
    <scope>NUCLEOTIDE SEQUENCE [LARGE SCALE GENOMIC DNA]</scope>
    <source>
        <strain evidence="7 8">OR16</strain>
    </source>
</reference>
<gene>
    <name evidence="7" type="ORF">OR16_19126</name>
</gene>
<dbReference type="SUPFAM" id="SSF46689">
    <property type="entry name" value="Homeodomain-like"/>
    <property type="match status" value="1"/>
</dbReference>
<dbReference type="InterPro" id="IPR001647">
    <property type="entry name" value="HTH_TetR"/>
</dbReference>
<dbReference type="AlphaFoldDB" id="H1S7B8"/>
<evidence type="ECO:0000259" key="6">
    <source>
        <dbReference type="PROSITE" id="PS50977"/>
    </source>
</evidence>
<dbReference type="GO" id="GO:0003677">
    <property type="term" value="F:DNA binding"/>
    <property type="evidence" value="ECO:0007669"/>
    <property type="project" value="UniProtKB-UniRule"/>
</dbReference>
<evidence type="ECO:0000256" key="1">
    <source>
        <dbReference type="ARBA" id="ARBA00022491"/>
    </source>
</evidence>
<dbReference type="Proteomes" id="UP000005808">
    <property type="component" value="Unassembled WGS sequence"/>
</dbReference>
<dbReference type="Pfam" id="PF00440">
    <property type="entry name" value="TetR_N"/>
    <property type="match status" value="1"/>
</dbReference>
<dbReference type="PANTHER" id="PTHR47506:SF7">
    <property type="entry name" value="TRANSCRIPTIONAL REGULATORY PROTEIN"/>
    <property type="match status" value="1"/>
</dbReference>
<evidence type="ECO:0000313" key="8">
    <source>
        <dbReference type="Proteomes" id="UP000005808"/>
    </source>
</evidence>
<dbReference type="InterPro" id="IPR036271">
    <property type="entry name" value="Tet_transcr_reg_TetR-rel_C_sf"/>
</dbReference>
<dbReference type="InterPro" id="IPR023772">
    <property type="entry name" value="DNA-bd_HTH_TetR-type_CS"/>
</dbReference>
<keyword evidence="4" id="KW-0804">Transcription</keyword>
<keyword evidence="3 5" id="KW-0238">DNA-binding</keyword>
<accession>H1S7B8</accession>
<dbReference type="PROSITE" id="PS01081">
    <property type="entry name" value="HTH_TETR_1"/>
    <property type="match status" value="1"/>
</dbReference>
<feature type="DNA-binding region" description="H-T-H motif" evidence="5">
    <location>
        <begin position="32"/>
        <end position="51"/>
    </location>
</feature>
<organism evidence="7 8">
    <name type="scientific">Cupriavidus basilensis OR16</name>
    <dbReference type="NCBI Taxonomy" id="1127483"/>
    <lineage>
        <taxon>Bacteria</taxon>
        <taxon>Pseudomonadati</taxon>
        <taxon>Pseudomonadota</taxon>
        <taxon>Betaproteobacteria</taxon>
        <taxon>Burkholderiales</taxon>
        <taxon>Burkholderiaceae</taxon>
        <taxon>Cupriavidus</taxon>
    </lineage>
</organism>
<dbReference type="Gene3D" id="1.10.357.10">
    <property type="entry name" value="Tetracycline Repressor, domain 2"/>
    <property type="match status" value="1"/>
</dbReference>
<keyword evidence="1" id="KW-0678">Repressor</keyword>
<evidence type="ECO:0000313" key="7">
    <source>
        <dbReference type="EMBL" id="EHP41643.1"/>
    </source>
</evidence>
<feature type="domain" description="HTH tetR-type" evidence="6">
    <location>
        <begin position="9"/>
        <end position="69"/>
    </location>
</feature>